<reference evidence="6 7" key="1">
    <citation type="journal article" date="2015" name="Sci. Rep.">
        <title>Unraveling adaptation of Pontibacter korlensis to radiation and infertility in desert through complete genome and comparative transcriptomic analysis.</title>
        <authorList>
            <person name="Dai J."/>
            <person name="Dai W."/>
            <person name="Qiu C."/>
            <person name="Yang Z."/>
            <person name="Zhang Y."/>
            <person name="Zhou M."/>
            <person name="Zhang L."/>
            <person name="Fang C."/>
            <person name="Gao Q."/>
            <person name="Yang Q."/>
            <person name="Li X."/>
            <person name="Wang Z."/>
            <person name="Wang Z."/>
            <person name="Jia Z."/>
            <person name="Chen X."/>
        </authorList>
    </citation>
    <scope>NUCLEOTIDE SEQUENCE [LARGE SCALE GENOMIC DNA]</scope>
    <source>
        <strain evidence="6 7">X14-1T</strain>
    </source>
</reference>
<feature type="domain" description="Peptidase M14" evidence="5">
    <location>
        <begin position="34"/>
        <end position="315"/>
    </location>
</feature>
<dbReference type="PATRIC" id="fig|400092.3.peg.73"/>
<evidence type="ECO:0000256" key="3">
    <source>
        <dbReference type="PROSITE-ProRule" id="PRU01379"/>
    </source>
</evidence>
<dbReference type="STRING" id="400092.PKOR_00335"/>
<protein>
    <recommendedName>
        <fullName evidence="5">Peptidase M14 domain-containing protein</fullName>
    </recommendedName>
</protein>
<evidence type="ECO:0000313" key="7">
    <source>
        <dbReference type="Proteomes" id="UP000033109"/>
    </source>
</evidence>
<dbReference type="PANTHER" id="PTHR11705">
    <property type="entry name" value="PROTEASE FAMILY M14 CARBOXYPEPTIDASE A,B"/>
    <property type="match status" value="1"/>
</dbReference>
<dbReference type="RefSeq" id="WP_046308587.1">
    <property type="nucleotide sequence ID" value="NZ_CBCSCY010000026.1"/>
</dbReference>
<feature type="signal peptide" evidence="4">
    <location>
        <begin position="1"/>
        <end position="19"/>
    </location>
</feature>
<dbReference type="GO" id="GO:0004181">
    <property type="term" value="F:metallocarboxypeptidase activity"/>
    <property type="evidence" value="ECO:0007669"/>
    <property type="project" value="InterPro"/>
</dbReference>
<accession>A0A0E3UUM2</accession>
<evidence type="ECO:0000313" key="6">
    <source>
        <dbReference type="EMBL" id="AKD01882.1"/>
    </source>
</evidence>
<comment type="cofactor">
    <cofactor evidence="1">
        <name>Zn(2+)</name>
        <dbReference type="ChEBI" id="CHEBI:29105"/>
    </cofactor>
</comment>
<gene>
    <name evidence="6" type="ORF">PKOR_00335</name>
</gene>
<dbReference type="Pfam" id="PF00246">
    <property type="entry name" value="Peptidase_M14"/>
    <property type="match status" value="1"/>
</dbReference>
<dbReference type="HOGENOM" id="CLU_032905_0_0_10"/>
<dbReference type="GO" id="GO:0008270">
    <property type="term" value="F:zinc ion binding"/>
    <property type="evidence" value="ECO:0007669"/>
    <property type="project" value="InterPro"/>
</dbReference>
<keyword evidence="7" id="KW-1185">Reference proteome</keyword>
<evidence type="ECO:0000259" key="5">
    <source>
        <dbReference type="PROSITE" id="PS52035"/>
    </source>
</evidence>
<name>A0A0E3UUM2_9BACT</name>
<dbReference type="PANTHER" id="PTHR11705:SF145">
    <property type="entry name" value="PEPTIDASE M14 CARBOXYPEPTIDASE A DOMAIN-CONTAINING PROTEIN"/>
    <property type="match status" value="1"/>
</dbReference>
<feature type="chain" id="PRO_5002413471" description="Peptidase M14 domain-containing protein" evidence="4">
    <location>
        <begin position="20"/>
        <end position="585"/>
    </location>
</feature>
<dbReference type="CDD" id="cd06241">
    <property type="entry name" value="M14-like"/>
    <property type="match status" value="1"/>
</dbReference>
<dbReference type="GO" id="GO:0005615">
    <property type="term" value="C:extracellular space"/>
    <property type="evidence" value="ECO:0007669"/>
    <property type="project" value="TreeGrafter"/>
</dbReference>
<dbReference type="SUPFAM" id="SSF53187">
    <property type="entry name" value="Zn-dependent exopeptidases"/>
    <property type="match status" value="1"/>
</dbReference>
<evidence type="ECO:0000256" key="4">
    <source>
        <dbReference type="SAM" id="SignalP"/>
    </source>
</evidence>
<dbReference type="GO" id="GO:0006508">
    <property type="term" value="P:proteolysis"/>
    <property type="evidence" value="ECO:0007669"/>
    <property type="project" value="InterPro"/>
</dbReference>
<organism evidence="6 7">
    <name type="scientific">Pontibacter korlensis</name>
    <dbReference type="NCBI Taxonomy" id="400092"/>
    <lineage>
        <taxon>Bacteria</taxon>
        <taxon>Pseudomonadati</taxon>
        <taxon>Bacteroidota</taxon>
        <taxon>Cytophagia</taxon>
        <taxon>Cytophagales</taxon>
        <taxon>Hymenobacteraceae</taxon>
        <taxon>Pontibacter</taxon>
    </lineage>
</organism>
<comment type="similarity">
    <text evidence="2 3">Belongs to the peptidase M14 family.</text>
</comment>
<dbReference type="AlphaFoldDB" id="A0A0E3UUM2"/>
<dbReference type="Proteomes" id="UP000033109">
    <property type="component" value="Chromosome"/>
</dbReference>
<evidence type="ECO:0000256" key="1">
    <source>
        <dbReference type="ARBA" id="ARBA00001947"/>
    </source>
</evidence>
<feature type="active site" description="Proton donor/acceptor" evidence="3">
    <location>
        <position position="290"/>
    </location>
</feature>
<dbReference type="PROSITE" id="PS52035">
    <property type="entry name" value="PEPTIDASE_M14"/>
    <property type="match status" value="1"/>
</dbReference>
<evidence type="ECO:0000256" key="2">
    <source>
        <dbReference type="ARBA" id="ARBA00005988"/>
    </source>
</evidence>
<dbReference type="EMBL" id="CP009621">
    <property type="protein sequence ID" value="AKD01882.1"/>
    <property type="molecule type" value="Genomic_DNA"/>
</dbReference>
<dbReference type="Gene3D" id="3.40.630.10">
    <property type="entry name" value="Zn peptidases"/>
    <property type="match status" value="1"/>
</dbReference>
<dbReference type="OrthoDB" id="9767214at2"/>
<dbReference type="InterPro" id="IPR000834">
    <property type="entry name" value="Peptidase_M14"/>
</dbReference>
<sequence>MLTTLLLAALLSSGTPAQGKPDLKTPYEQGNGNQTATYEEAIEWYQKLDQAYDEVKMMPYGSTDVGRPLHLVVVSTGKDFDPASIREKNKRILFIQNGIHPGEPEGIDATMMLVRDYLQNKKLRQQLDNVVLAIIPVYNIGGALNRNSHTRTNQNGPEEYGFRGNARNLDLNRDFIKTDSRNAQTFHQIFREWDPDVFMDNHTSNGADYQHVMTLIATQHNKLNPSLASYLSGKMVPTLYEGMKQDKFPMVPYMNTVGETPDKGIIGFMESPRYATGYTALYNTIGFVPETHMLKPFKQRVQATYKLMENMIETVHRDADEIGKLRQQAKQETLTQQKFPLDWKLDTTKVDKIPFLGYQARYKPSEVSGLERLYYDRKSPYKTMLNYYDEFTPTVTVDKPVAYIIPQAWREVIERLKLNKVQMQQLKRDTTITLDTYYITDYKTSSRPYEGHYLHSDVQVKTKRMPRQFFQGDYVVYLNQESNRFLVETLEPQAVDSYFNWNFFDSMLMQKEYFSSYVFEDLAAEYLRKDPELRKQLEARKKQDPEFAKSARAQLDFVYKNTPHYEYTHQMYPVGRLMQDVKLPL</sequence>
<proteinExistence type="inferred from homology"/>
<dbReference type="KEGG" id="pko:PKOR_00335"/>
<keyword evidence="4" id="KW-0732">Signal</keyword>